<evidence type="ECO:0000313" key="2">
    <source>
        <dbReference type="Proteomes" id="UP000694391"/>
    </source>
</evidence>
<dbReference type="AlphaFoldDB" id="A0A8C0R2R0"/>
<dbReference type="Proteomes" id="UP000694391">
    <property type="component" value="Unplaced"/>
</dbReference>
<dbReference type="Ensembl" id="ENSCAFT00020025591.1">
    <property type="protein sequence ID" value="ENSCAFP00020022093.1"/>
    <property type="gene ID" value="ENSCAFG00020017465.1"/>
</dbReference>
<accession>A0A8C0R2R0</accession>
<evidence type="ECO:0000313" key="1">
    <source>
        <dbReference type="Ensembl" id="ENSCAFP00020022093.1"/>
    </source>
</evidence>
<reference evidence="1" key="1">
    <citation type="submission" date="2025-08" db="UniProtKB">
        <authorList>
            <consortium name="Ensembl"/>
        </authorList>
    </citation>
    <scope>IDENTIFICATION</scope>
</reference>
<name>A0A8C0R2R0_CANLU</name>
<protein>
    <submittedName>
        <fullName evidence="1">Uncharacterized protein</fullName>
    </submittedName>
</protein>
<proteinExistence type="predicted"/>
<organism evidence="1 2">
    <name type="scientific">Canis lupus dingo</name>
    <name type="common">dingo</name>
    <dbReference type="NCBI Taxonomy" id="286419"/>
    <lineage>
        <taxon>Eukaryota</taxon>
        <taxon>Metazoa</taxon>
        <taxon>Chordata</taxon>
        <taxon>Craniata</taxon>
        <taxon>Vertebrata</taxon>
        <taxon>Euteleostomi</taxon>
        <taxon>Mammalia</taxon>
        <taxon>Eutheria</taxon>
        <taxon>Laurasiatheria</taxon>
        <taxon>Carnivora</taxon>
        <taxon>Caniformia</taxon>
        <taxon>Canidae</taxon>
        <taxon>Canis</taxon>
    </lineage>
</organism>
<reference evidence="1" key="2">
    <citation type="submission" date="2025-09" db="UniProtKB">
        <authorList>
            <consortium name="Ensembl"/>
        </authorList>
    </citation>
    <scope>IDENTIFICATION</scope>
</reference>
<sequence>MPYHTLIDSHIVFQRGLHHQVTSDTKHAILIFGGTISNDALRNLQILGILWGPLFPCYGNILGVEPTCHTQNKLFFIFFHHGLLWRQPAMRTSPFLMENPYKEALKKITAFVSIYLFIYWMHLWKANNKSLWEETEGIIKAIKRAQIMGFVPVTYKDPAYLKDYKVCNIKYQE</sequence>
<keyword evidence="2" id="KW-1185">Reference proteome</keyword>